<name>A0A6J6LQQ8_9ZZZZ</name>
<dbReference type="InterPro" id="IPR051121">
    <property type="entry name" value="FAH"/>
</dbReference>
<dbReference type="GO" id="GO:0016853">
    <property type="term" value="F:isomerase activity"/>
    <property type="evidence" value="ECO:0007669"/>
    <property type="project" value="UniProtKB-ARBA"/>
</dbReference>
<protein>
    <submittedName>
        <fullName evidence="4">Unannotated protein</fullName>
    </submittedName>
</protein>
<evidence type="ECO:0000256" key="1">
    <source>
        <dbReference type="ARBA" id="ARBA00010211"/>
    </source>
</evidence>
<keyword evidence="2" id="KW-0479">Metal-binding</keyword>
<dbReference type="Pfam" id="PF01557">
    <property type="entry name" value="FAA_hydrolase"/>
    <property type="match status" value="1"/>
</dbReference>
<evidence type="ECO:0000313" key="4">
    <source>
        <dbReference type="EMBL" id="CAB4663982.1"/>
    </source>
</evidence>
<dbReference type="GO" id="GO:0046872">
    <property type="term" value="F:metal ion binding"/>
    <property type="evidence" value="ECO:0007669"/>
    <property type="project" value="UniProtKB-KW"/>
</dbReference>
<dbReference type="AlphaFoldDB" id="A0A6J6LQQ8"/>
<reference evidence="4" key="1">
    <citation type="submission" date="2020-05" db="EMBL/GenBank/DDBJ databases">
        <authorList>
            <person name="Chiriac C."/>
            <person name="Salcher M."/>
            <person name="Ghai R."/>
            <person name="Kavagutti S V."/>
        </authorList>
    </citation>
    <scope>NUCLEOTIDE SEQUENCE</scope>
</reference>
<dbReference type="SUPFAM" id="SSF56529">
    <property type="entry name" value="FAH"/>
    <property type="match status" value="1"/>
</dbReference>
<accession>A0A6J6LQQ8</accession>
<sequence>MKLLRVGSIGNEKPVVIPTGSTESYDASSIFADFDRDFFEANGVEKLRAAVSDGKLPKVDISNKRIGAPLSDPQKIVCIGLNYREHAREGNQEIPKEPIIFMKAPNTIIGPNDEIIIPRLSAKTDWEVELCVVIGKQAKYLKSPEEALEYVAGYAVSNDVSEREFQLERGGQWDKGKSCETFNPLGPWIATTDEVNDPQNLKLWLKINGAEEQSSSTSDMIFDVAHIIWYTSQFMVLDPGDMINTGTPQGVGHGKKPPRYLNAGDVVELGITGLGEQKLKVISSI</sequence>
<dbReference type="GO" id="GO:0019752">
    <property type="term" value="P:carboxylic acid metabolic process"/>
    <property type="evidence" value="ECO:0007669"/>
    <property type="project" value="UniProtKB-ARBA"/>
</dbReference>
<proteinExistence type="inferred from homology"/>
<dbReference type="Gene3D" id="3.90.850.10">
    <property type="entry name" value="Fumarylacetoacetase-like, C-terminal domain"/>
    <property type="match status" value="1"/>
</dbReference>
<gene>
    <name evidence="4" type="ORF">UFOPK2292_00447</name>
</gene>
<dbReference type="FunFam" id="3.90.850.10:FF:000002">
    <property type="entry name" value="2-hydroxyhepta-2,4-diene-1,7-dioate isomerase"/>
    <property type="match status" value="1"/>
</dbReference>
<dbReference type="PANTHER" id="PTHR42796:SF4">
    <property type="entry name" value="FUMARYLACETOACETATE HYDROLASE DOMAIN-CONTAINING PROTEIN 2A"/>
    <property type="match status" value="1"/>
</dbReference>
<evidence type="ECO:0000259" key="3">
    <source>
        <dbReference type="Pfam" id="PF01557"/>
    </source>
</evidence>
<dbReference type="EMBL" id="CAEZWU010000047">
    <property type="protein sequence ID" value="CAB4663982.1"/>
    <property type="molecule type" value="Genomic_DNA"/>
</dbReference>
<dbReference type="PANTHER" id="PTHR42796">
    <property type="entry name" value="FUMARYLACETOACETATE HYDROLASE DOMAIN-CONTAINING PROTEIN 2A-RELATED"/>
    <property type="match status" value="1"/>
</dbReference>
<comment type="similarity">
    <text evidence="1">Belongs to the FAH family.</text>
</comment>
<dbReference type="InterPro" id="IPR011234">
    <property type="entry name" value="Fumarylacetoacetase-like_C"/>
</dbReference>
<organism evidence="4">
    <name type="scientific">freshwater metagenome</name>
    <dbReference type="NCBI Taxonomy" id="449393"/>
    <lineage>
        <taxon>unclassified sequences</taxon>
        <taxon>metagenomes</taxon>
        <taxon>ecological metagenomes</taxon>
    </lineage>
</organism>
<evidence type="ECO:0000256" key="2">
    <source>
        <dbReference type="ARBA" id="ARBA00022723"/>
    </source>
</evidence>
<dbReference type="InterPro" id="IPR036663">
    <property type="entry name" value="Fumarylacetoacetase_C_sf"/>
</dbReference>
<feature type="domain" description="Fumarylacetoacetase-like C-terminal" evidence="3">
    <location>
        <begin position="75"/>
        <end position="281"/>
    </location>
</feature>